<sequence>VNLPLKMSSGRNNIRSGVGLFSTLCGENSIRSGVGLFSTLCGGSSIQLCTTETPDVLLTKRVARSTTPIYKTLPFTCFSGYKTLVSAYQDVNNSLICECKDISTINTKSDHSFHTSNILQKLTWDEVLSEKNRKKCITVMKTMNRPRKIQSNKPVKKTGAVLIPMCHVEGELCFLYTERSKHLSSHRGEVSFPGGMTDPGDKDVQETALRETCEEIGIPHSQVDVWGQLPPVPGRDGDTNITPVLGYIREFDASQLVLSEAEVDHVFAVSLKNLANSNHTHQTQFRSKKFKNGFTLPLFTGSSPSVWGFTAIFTHMVLSCLLPGIYKHKLHHISAIQS</sequence>
<keyword evidence="6" id="KW-0464">Manganese</keyword>
<keyword evidence="4" id="KW-0378">Hydrolase</keyword>
<evidence type="ECO:0000259" key="8">
    <source>
        <dbReference type="PROSITE" id="PS51462"/>
    </source>
</evidence>
<comment type="cofactor">
    <cofactor evidence="2">
        <name>Mg(2+)</name>
        <dbReference type="ChEBI" id="CHEBI:18420"/>
    </cofactor>
</comment>
<keyword evidence="5" id="KW-0460">Magnesium</keyword>
<dbReference type="CDD" id="cd03426">
    <property type="entry name" value="NUDIX_CoAse_Nudt7"/>
    <property type="match status" value="1"/>
</dbReference>
<dbReference type="PROSITE" id="PS51462">
    <property type="entry name" value="NUDIX"/>
    <property type="match status" value="1"/>
</dbReference>
<comment type="cofactor">
    <cofactor evidence="1">
        <name>Mn(2+)</name>
        <dbReference type="ChEBI" id="CHEBI:29035"/>
    </cofactor>
</comment>
<evidence type="ECO:0000313" key="9">
    <source>
        <dbReference type="EMBL" id="CAL4071449.1"/>
    </source>
</evidence>
<evidence type="ECO:0000256" key="6">
    <source>
        <dbReference type="ARBA" id="ARBA00023211"/>
    </source>
</evidence>
<dbReference type="SUPFAM" id="SSF55811">
    <property type="entry name" value="Nudix"/>
    <property type="match status" value="1"/>
</dbReference>
<dbReference type="Gene3D" id="3.90.79.10">
    <property type="entry name" value="Nucleoside Triphosphate Pyrophosphohydrolase"/>
    <property type="match status" value="1"/>
</dbReference>
<dbReference type="EMBL" id="CAXKWB010003998">
    <property type="protein sequence ID" value="CAL4071449.1"/>
    <property type="molecule type" value="Genomic_DNA"/>
</dbReference>
<evidence type="ECO:0000256" key="3">
    <source>
        <dbReference type="ARBA" id="ARBA00022723"/>
    </source>
</evidence>
<feature type="domain" description="Nudix hydrolase" evidence="8">
    <location>
        <begin position="156"/>
        <end position="300"/>
    </location>
</feature>
<keyword evidence="7" id="KW-0472">Membrane</keyword>
<dbReference type="Pfam" id="PF00293">
    <property type="entry name" value="NUDIX"/>
    <property type="match status" value="1"/>
</dbReference>
<evidence type="ECO:0000256" key="1">
    <source>
        <dbReference type="ARBA" id="ARBA00001936"/>
    </source>
</evidence>
<organism evidence="9 10">
    <name type="scientific">Meganyctiphanes norvegica</name>
    <name type="common">Northern krill</name>
    <name type="synonym">Thysanopoda norvegica</name>
    <dbReference type="NCBI Taxonomy" id="48144"/>
    <lineage>
        <taxon>Eukaryota</taxon>
        <taxon>Metazoa</taxon>
        <taxon>Ecdysozoa</taxon>
        <taxon>Arthropoda</taxon>
        <taxon>Crustacea</taxon>
        <taxon>Multicrustacea</taxon>
        <taxon>Malacostraca</taxon>
        <taxon>Eumalacostraca</taxon>
        <taxon>Eucarida</taxon>
        <taxon>Euphausiacea</taxon>
        <taxon>Euphausiidae</taxon>
        <taxon>Meganyctiphanes</taxon>
    </lineage>
</organism>
<dbReference type="PANTHER" id="PTHR12992">
    <property type="entry name" value="NUDIX HYDROLASE"/>
    <property type="match status" value="1"/>
</dbReference>
<evidence type="ECO:0000313" key="10">
    <source>
        <dbReference type="Proteomes" id="UP001497623"/>
    </source>
</evidence>
<dbReference type="PANTHER" id="PTHR12992:SF11">
    <property type="entry name" value="MITOCHONDRIAL COENZYME A DIPHOSPHATASE NUDT8"/>
    <property type="match status" value="1"/>
</dbReference>
<evidence type="ECO:0000256" key="7">
    <source>
        <dbReference type="SAM" id="Phobius"/>
    </source>
</evidence>
<evidence type="ECO:0000256" key="2">
    <source>
        <dbReference type="ARBA" id="ARBA00001946"/>
    </source>
</evidence>
<feature type="non-terminal residue" evidence="9">
    <location>
        <position position="1"/>
    </location>
</feature>
<feature type="transmembrane region" description="Helical" evidence="7">
    <location>
        <begin position="306"/>
        <end position="326"/>
    </location>
</feature>
<keyword evidence="7" id="KW-1133">Transmembrane helix</keyword>
<comment type="caution">
    <text evidence="9">The sequence shown here is derived from an EMBL/GenBank/DDBJ whole genome shotgun (WGS) entry which is preliminary data.</text>
</comment>
<dbReference type="InterPro" id="IPR045121">
    <property type="entry name" value="CoAse"/>
</dbReference>
<evidence type="ECO:0000256" key="4">
    <source>
        <dbReference type="ARBA" id="ARBA00022801"/>
    </source>
</evidence>
<proteinExistence type="predicted"/>
<dbReference type="InterPro" id="IPR000086">
    <property type="entry name" value="NUDIX_hydrolase_dom"/>
</dbReference>
<accession>A0AAV2Q607</accession>
<dbReference type="GO" id="GO:0046872">
    <property type="term" value="F:metal ion binding"/>
    <property type="evidence" value="ECO:0007669"/>
    <property type="project" value="UniProtKB-KW"/>
</dbReference>
<gene>
    <name evidence="9" type="ORF">MNOR_LOCUS8542</name>
</gene>
<keyword evidence="7" id="KW-0812">Transmembrane</keyword>
<dbReference type="AlphaFoldDB" id="A0AAV2Q607"/>
<keyword evidence="10" id="KW-1185">Reference proteome</keyword>
<protein>
    <recommendedName>
        <fullName evidence="8">Nudix hydrolase domain-containing protein</fullName>
    </recommendedName>
</protein>
<keyword evidence="3" id="KW-0479">Metal-binding</keyword>
<evidence type="ECO:0000256" key="5">
    <source>
        <dbReference type="ARBA" id="ARBA00022842"/>
    </source>
</evidence>
<reference evidence="9 10" key="1">
    <citation type="submission" date="2024-05" db="EMBL/GenBank/DDBJ databases">
        <authorList>
            <person name="Wallberg A."/>
        </authorList>
    </citation>
    <scope>NUCLEOTIDE SEQUENCE [LARGE SCALE GENOMIC DNA]</scope>
</reference>
<name>A0AAV2Q607_MEGNR</name>
<dbReference type="InterPro" id="IPR015797">
    <property type="entry name" value="NUDIX_hydrolase-like_dom_sf"/>
</dbReference>
<dbReference type="Proteomes" id="UP001497623">
    <property type="component" value="Unassembled WGS sequence"/>
</dbReference>
<dbReference type="GO" id="GO:0010945">
    <property type="term" value="F:coenzyme A diphosphatase activity"/>
    <property type="evidence" value="ECO:0007669"/>
    <property type="project" value="InterPro"/>
</dbReference>